<accession>A0ABV2FZF1</accession>
<proteinExistence type="predicted"/>
<dbReference type="PIRSF" id="PIRSF028177">
    <property type="entry name" value="Polyketide_synth_Omtfrase_TcmP"/>
    <property type="match status" value="1"/>
</dbReference>
<protein>
    <submittedName>
        <fullName evidence="3">O-methyltransferase involved in polyketide biosynthesis</fullName>
    </submittedName>
</protein>
<dbReference type="GeneID" id="93164307"/>
<dbReference type="PANTHER" id="PTHR43619:SF2">
    <property type="entry name" value="S-ADENOSYL-L-METHIONINE-DEPENDENT METHYLTRANSFERASES SUPERFAMILY PROTEIN"/>
    <property type="match status" value="1"/>
</dbReference>
<dbReference type="InterPro" id="IPR029063">
    <property type="entry name" value="SAM-dependent_MTases_sf"/>
</dbReference>
<comment type="caution">
    <text evidence="3">The sequence shown here is derived from an EMBL/GenBank/DDBJ whole genome shotgun (WGS) entry which is preliminary data.</text>
</comment>
<evidence type="ECO:0000313" key="3">
    <source>
        <dbReference type="EMBL" id="MET3571413.1"/>
    </source>
</evidence>
<dbReference type="InterPro" id="IPR016874">
    <property type="entry name" value="TcmP-like"/>
</dbReference>
<dbReference type="Gene3D" id="3.40.50.150">
    <property type="entry name" value="Vaccinia Virus protein VP39"/>
    <property type="match status" value="1"/>
</dbReference>
<organism evidence="3 4">
    <name type="scientific">Enterocloster citroniae</name>
    <dbReference type="NCBI Taxonomy" id="358743"/>
    <lineage>
        <taxon>Bacteria</taxon>
        <taxon>Bacillati</taxon>
        <taxon>Bacillota</taxon>
        <taxon>Clostridia</taxon>
        <taxon>Lachnospirales</taxon>
        <taxon>Lachnospiraceae</taxon>
        <taxon>Enterocloster</taxon>
    </lineage>
</organism>
<evidence type="ECO:0000256" key="2">
    <source>
        <dbReference type="ARBA" id="ARBA00022679"/>
    </source>
</evidence>
<sequence>MKGDKMKVKLGTVQETMLIPLVIKASETQRPKARIRDKKAVEILEQLELDTDKYDKFMSHEGVVARTIMFDRALKSYLQQYPDAVCVNLGCGLDSRFSRVDNGSILWYDIDLPDAIAVRKQFFQEEERVRLIEGSILEPDWTRLVKKGRKVIFIAEGILMYFTREQVKALLGVISQEFTDYILLAELMPLAAARMSKHHDTVKNTGAVFSWGTDSGKELEQLCPGLKLIKENSFNDVMKGFTFRGWLMGTLPKIKDMNDRLAVFQYGQ</sequence>
<keyword evidence="2" id="KW-0808">Transferase</keyword>
<dbReference type="EMBL" id="JBEPLZ010000010">
    <property type="protein sequence ID" value="MET3571413.1"/>
    <property type="molecule type" value="Genomic_DNA"/>
</dbReference>
<dbReference type="PANTHER" id="PTHR43619">
    <property type="entry name" value="S-ADENOSYL-L-METHIONINE-DEPENDENT METHYLTRANSFERASE YKTD-RELATED"/>
    <property type="match status" value="1"/>
</dbReference>
<dbReference type="RefSeq" id="WP_330376803.1">
    <property type="nucleotide sequence ID" value="NZ_CABJDD010000002.1"/>
</dbReference>
<dbReference type="Proteomes" id="UP001549200">
    <property type="component" value="Unassembled WGS sequence"/>
</dbReference>
<gene>
    <name evidence="3" type="ORF">ABID13_003058</name>
</gene>
<evidence type="ECO:0000256" key="1">
    <source>
        <dbReference type="ARBA" id="ARBA00022603"/>
    </source>
</evidence>
<evidence type="ECO:0000313" key="4">
    <source>
        <dbReference type="Proteomes" id="UP001549200"/>
    </source>
</evidence>
<keyword evidence="1" id="KW-0489">Methyltransferase</keyword>
<reference evidence="3 4" key="1">
    <citation type="submission" date="2024-06" db="EMBL/GenBank/DDBJ databases">
        <title>Genomic Encyclopedia of Type Strains, Phase IV (KMG-IV): sequencing the most valuable type-strain genomes for metagenomic binning, comparative biology and taxonomic classification.</title>
        <authorList>
            <person name="Goeker M."/>
        </authorList>
    </citation>
    <scope>NUCLEOTIDE SEQUENCE [LARGE SCALE GENOMIC DNA]</scope>
    <source>
        <strain evidence="3 4">DSM 19261</strain>
    </source>
</reference>
<dbReference type="InterPro" id="IPR007213">
    <property type="entry name" value="Ppm1/Ppm2/Tcmp"/>
</dbReference>
<dbReference type="Pfam" id="PF04072">
    <property type="entry name" value="LCM"/>
    <property type="match status" value="1"/>
</dbReference>
<name>A0ABV2FZF1_9FIRM</name>
<keyword evidence="4" id="KW-1185">Reference proteome</keyword>
<dbReference type="SUPFAM" id="SSF53335">
    <property type="entry name" value="S-adenosyl-L-methionine-dependent methyltransferases"/>
    <property type="match status" value="1"/>
</dbReference>